<dbReference type="OrthoDB" id="2121711at2759"/>
<dbReference type="Gene3D" id="1.10.472.10">
    <property type="entry name" value="Cyclin-like"/>
    <property type="match status" value="1"/>
</dbReference>
<dbReference type="PANTHER" id="PTHR11618">
    <property type="entry name" value="TRANSCRIPTION INITIATION FACTOR IIB-RELATED"/>
    <property type="match status" value="1"/>
</dbReference>
<keyword evidence="3" id="KW-0479">Metal-binding</keyword>
<evidence type="ECO:0000256" key="2">
    <source>
        <dbReference type="ARBA" id="ARBA00022737"/>
    </source>
</evidence>
<proteinExistence type="inferred from homology"/>
<keyword evidence="3" id="KW-0863">Zinc-finger</keyword>
<keyword evidence="10" id="KW-1185">Reference proteome</keyword>
<comment type="similarity">
    <text evidence="1">Belongs to the TFIIB family.</text>
</comment>
<dbReference type="CDD" id="cd20555">
    <property type="entry name" value="CYCLIN_BRF2"/>
    <property type="match status" value="1"/>
</dbReference>
<organism evidence="9 10">
    <name type="scientific">Mizuhopecten yessoensis</name>
    <name type="common">Japanese scallop</name>
    <name type="synonym">Patinopecten yessoensis</name>
    <dbReference type="NCBI Taxonomy" id="6573"/>
    <lineage>
        <taxon>Eukaryota</taxon>
        <taxon>Metazoa</taxon>
        <taxon>Spiralia</taxon>
        <taxon>Lophotrochozoa</taxon>
        <taxon>Mollusca</taxon>
        <taxon>Bivalvia</taxon>
        <taxon>Autobranchia</taxon>
        <taxon>Pteriomorphia</taxon>
        <taxon>Pectinida</taxon>
        <taxon>Pectinoidea</taxon>
        <taxon>Pectinidae</taxon>
        <taxon>Mizuhopecten</taxon>
    </lineage>
</organism>
<keyword evidence="5" id="KW-0805">Transcription regulation</keyword>
<evidence type="ECO:0000256" key="6">
    <source>
        <dbReference type="ARBA" id="ARBA00023163"/>
    </source>
</evidence>
<accession>A0A210QWT9</accession>
<dbReference type="GO" id="GO:0097550">
    <property type="term" value="C:transcription preinitiation complex"/>
    <property type="evidence" value="ECO:0007669"/>
    <property type="project" value="TreeGrafter"/>
</dbReference>
<feature type="region of interest" description="Disordered" evidence="7">
    <location>
        <begin position="299"/>
        <end position="336"/>
    </location>
</feature>
<reference evidence="9 10" key="1">
    <citation type="journal article" date="2017" name="Nat. Ecol. Evol.">
        <title>Scallop genome provides insights into evolution of bilaterian karyotype and development.</title>
        <authorList>
            <person name="Wang S."/>
            <person name="Zhang J."/>
            <person name="Jiao W."/>
            <person name="Li J."/>
            <person name="Xun X."/>
            <person name="Sun Y."/>
            <person name="Guo X."/>
            <person name="Huan P."/>
            <person name="Dong B."/>
            <person name="Zhang L."/>
            <person name="Hu X."/>
            <person name="Sun X."/>
            <person name="Wang J."/>
            <person name="Zhao C."/>
            <person name="Wang Y."/>
            <person name="Wang D."/>
            <person name="Huang X."/>
            <person name="Wang R."/>
            <person name="Lv J."/>
            <person name="Li Y."/>
            <person name="Zhang Z."/>
            <person name="Liu B."/>
            <person name="Lu W."/>
            <person name="Hui Y."/>
            <person name="Liang J."/>
            <person name="Zhou Z."/>
            <person name="Hou R."/>
            <person name="Li X."/>
            <person name="Liu Y."/>
            <person name="Li H."/>
            <person name="Ning X."/>
            <person name="Lin Y."/>
            <person name="Zhao L."/>
            <person name="Xing Q."/>
            <person name="Dou J."/>
            <person name="Li Y."/>
            <person name="Mao J."/>
            <person name="Guo H."/>
            <person name="Dou H."/>
            <person name="Li T."/>
            <person name="Mu C."/>
            <person name="Jiang W."/>
            <person name="Fu Q."/>
            <person name="Fu X."/>
            <person name="Miao Y."/>
            <person name="Liu J."/>
            <person name="Yu Q."/>
            <person name="Li R."/>
            <person name="Liao H."/>
            <person name="Li X."/>
            <person name="Kong Y."/>
            <person name="Jiang Z."/>
            <person name="Chourrout D."/>
            <person name="Li R."/>
            <person name="Bao Z."/>
        </authorList>
    </citation>
    <scope>NUCLEOTIDE SEQUENCE [LARGE SCALE GENOMIC DNA]</scope>
    <source>
        <strain evidence="9 10">PY_sf001</strain>
    </source>
</reference>
<dbReference type="STRING" id="6573.A0A210QWT9"/>
<name>A0A210QWT9_MIZYE</name>
<dbReference type="GO" id="GO:0008270">
    <property type="term" value="F:zinc ion binding"/>
    <property type="evidence" value="ECO:0007669"/>
    <property type="project" value="UniProtKB-KW"/>
</dbReference>
<feature type="region of interest" description="Disordered" evidence="7">
    <location>
        <begin position="359"/>
        <end position="382"/>
    </location>
</feature>
<keyword evidence="6" id="KW-0804">Transcription</keyword>
<dbReference type="InterPro" id="IPR000812">
    <property type="entry name" value="TFIIB"/>
</dbReference>
<dbReference type="PANTHER" id="PTHR11618:SF5">
    <property type="entry name" value="TRANSCRIPTION FACTOR IIIB 50 KDA SUBUNIT"/>
    <property type="match status" value="1"/>
</dbReference>
<dbReference type="Pfam" id="PF21886">
    <property type="entry name" value="BRF2-like_C_cyclin_rpt"/>
    <property type="match status" value="1"/>
</dbReference>
<evidence type="ECO:0000256" key="7">
    <source>
        <dbReference type="SAM" id="MobiDB-lite"/>
    </source>
</evidence>
<keyword evidence="4" id="KW-0862">Zinc</keyword>
<sequence length="422" mass="47819">MSGQKCTVCGESSVIKEGGGTVCINCGTLHSEQTFLSENSFGYQNPAFLNTLLPAHAGHLKSKQDRPAVRQCKAKMRSLCAKLTYSYAMIEAANNLFDRAYAYGEFKRMHSFNKNMLSHCCVYITGRQFNFPVTIKEFCAITRQPVSDVAKLYHKLITKLHIDIQYQSIASLITYHLSDPVFNGECFSMVKDILKLYERKRTSCSPHRDVTIGLAAFLAWGSMNFIEYSKCSLKQFAKKHKFIFTSIWRVRLKELTEILTQVGSRLPWISNITGKHFVVNHLKDILEFQNSLLLKDVLENDSSEEGDEKNESESTNEEAESENDAQECEDKDLEDQCECDENQSDRGCMYMYEVPDNDDTCSATDQSENENSNGKNTQNQPESICVEIESANPKRLDYADLAGKTFVYHSTLRVITADLPST</sequence>
<dbReference type="InterPro" id="IPR054078">
    <property type="entry name" value="BRF2-like_C"/>
</dbReference>
<dbReference type="InterPro" id="IPR036915">
    <property type="entry name" value="Cyclin-like_sf"/>
</dbReference>
<keyword evidence="2" id="KW-0677">Repeat</keyword>
<evidence type="ECO:0000256" key="4">
    <source>
        <dbReference type="ARBA" id="ARBA00022833"/>
    </source>
</evidence>
<evidence type="ECO:0000256" key="3">
    <source>
        <dbReference type="ARBA" id="ARBA00022771"/>
    </source>
</evidence>
<dbReference type="AlphaFoldDB" id="A0A210QWT9"/>
<evidence type="ECO:0000259" key="8">
    <source>
        <dbReference type="Pfam" id="PF21886"/>
    </source>
</evidence>
<evidence type="ECO:0000256" key="5">
    <source>
        <dbReference type="ARBA" id="ARBA00023015"/>
    </source>
</evidence>
<feature type="domain" description="BRF2-like C-terminal" evidence="8">
    <location>
        <begin position="214"/>
        <end position="288"/>
    </location>
</feature>
<evidence type="ECO:0000256" key="1">
    <source>
        <dbReference type="ARBA" id="ARBA00010857"/>
    </source>
</evidence>
<dbReference type="Proteomes" id="UP000242188">
    <property type="component" value="Unassembled WGS sequence"/>
</dbReference>
<dbReference type="GO" id="GO:0005634">
    <property type="term" value="C:nucleus"/>
    <property type="evidence" value="ECO:0007669"/>
    <property type="project" value="TreeGrafter"/>
</dbReference>
<evidence type="ECO:0000313" key="9">
    <source>
        <dbReference type="EMBL" id="OWF53181.1"/>
    </source>
</evidence>
<evidence type="ECO:0000313" key="10">
    <source>
        <dbReference type="Proteomes" id="UP000242188"/>
    </source>
</evidence>
<dbReference type="GO" id="GO:0017025">
    <property type="term" value="F:TBP-class protein binding"/>
    <property type="evidence" value="ECO:0007669"/>
    <property type="project" value="TreeGrafter"/>
</dbReference>
<dbReference type="SUPFAM" id="SSF47954">
    <property type="entry name" value="Cyclin-like"/>
    <property type="match status" value="1"/>
</dbReference>
<gene>
    <name evidence="9" type="ORF">KP79_PYT17450</name>
</gene>
<comment type="caution">
    <text evidence="9">The sequence shown here is derived from an EMBL/GenBank/DDBJ whole genome shotgun (WGS) entry which is preliminary data.</text>
</comment>
<dbReference type="EMBL" id="NEDP02001487">
    <property type="protein sequence ID" value="OWF53181.1"/>
    <property type="molecule type" value="Genomic_DNA"/>
</dbReference>
<dbReference type="GO" id="GO:0070897">
    <property type="term" value="P:transcription preinitiation complex assembly"/>
    <property type="evidence" value="ECO:0007669"/>
    <property type="project" value="InterPro"/>
</dbReference>
<feature type="compositionally biased region" description="Polar residues" evidence="7">
    <location>
        <begin position="360"/>
        <end position="382"/>
    </location>
</feature>
<protein>
    <submittedName>
        <fullName evidence="9">Transcription factor IIIB 50 kDa subunit</fullName>
    </submittedName>
</protein>